<sequence length="137" mass="15347">MASSPQLLHQILAEISSAHNSKCKATAGPFKGGSNIVYAIQSDRGKRWCLRIPLDADAAWLAARGARLLRRLKEQQPALQVPAIIYTSERYTILEYLAGAPLGSWNTQLLTRERRRVLLDHLASFLFSLWTSDINTE</sequence>
<feature type="domain" description="Aminoglycoside phosphotransferase" evidence="1">
    <location>
        <begin position="32"/>
        <end position="129"/>
    </location>
</feature>
<dbReference type="AlphaFoldDB" id="A0A3N2PPR3"/>
<accession>A0A3N2PPR3</accession>
<dbReference type="OrthoDB" id="2906425at2759"/>
<dbReference type="Pfam" id="PF01636">
    <property type="entry name" value="APH"/>
    <property type="match status" value="1"/>
</dbReference>
<name>A0A3N2PPR3_SODAK</name>
<protein>
    <recommendedName>
        <fullName evidence="1">Aminoglycoside phosphotransferase domain-containing protein</fullName>
    </recommendedName>
</protein>
<evidence type="ECO:0000259" key="1">
    <source>
        <dbReference type="Pfam" id="PF01636"/>
    </source>
</evidence>
<dbReference type="InterPro" id="IPR011009">
    <property type="entry name" value="Kinase-like_dom_sf"/>
</dbReference>
<dbReference type="GeneID" id="39580958"/>
<keyword evidence="3" id="KW-1185">Reference proteome</keyword>
<gene>
    <name evidence="2" type="ORF">SODALDRAFT_335530</name>
</gene>
<evidence type="ECO:0000313" key="3">
    <source>
        <dbReference type="Proteomes" id="UP000272025"/>
    </source>
</evidence>
<evidence type="ECO:0000313" key="2">
    <source>
        <dbReference type="EMBL" id="ROT36430.1"/>
    </source>
</evidence>
<dbReference type="EMBL" id="ML119059">
    <property type="protein sequence ID" value="ROT36430.1"/>
    <property type="molecule type" value="Genomic_DNA"/>
</dbReference>
<dbReference type="RefSeq" id="XP_028464236.1">
    <property type="nucleotide sequence ID" value="XM_028612480.1"/>
</dbReference>
<proteinExistence type="predicted"/>
<dbReference type="SUPFAM" id="SSF56112">
    <property type="entry name" value="Protein kinase-like (PK-like)"/>
    <property type="match status" value="1"/>
</dbReference>
<dbReference type="Proteomes" id="UP000272025">
    <property type="component" value="Unassembled WGS sequence"/>
</dbReference>
<organism evidence="2 3">
    <name type="scientific">Sodiomyces alkalinus (strain CBS 110278 / VKM F-3762 / F11)</name>
    <name type="common">Alkaliphilic filamentous fungus</name>
    <dbReference type="NCBI Taxonomy" id="1314773"/>
    <lineage>
        <taxon>Eukaryota</taxon>
        <taxon>Fungi</taxon>
        <taxon>Dikarya</taxon>
        <taxon>Ascomycota</taxon>
        <taxon>Pezizomycotina</taxon>
        <taxon>Sordariomycetes</taxon>
        <taxon>Hypocreomycetidae</taxon>
        <taxon>Glomerellales</taxon>
        <taxon>Plectosphaerellaceae</taxon>
        <taxon>Sodiomyces</taxon>
    </lineage>
</organism>
<dbReference type="InterPro" id="IPR002575">
    <property type="entry name" value="Aminoglycoside_PTrfase"/>
</dbReference>
<reference evidence="2 3" key="1">
    <citation type="journal article" date="2018" name="Mol. Ecol.">
        <title>The obligate alkalophilic soda-lake fungus Sodiomyces alkalinus has shifted to a protein diet.</title>
        <authorList>
            <person name="Grum-Grzhimaylo A.A."/>
            <person name="Falkoski D.L."/>
            <person name="van den Heuvel J."/>
            <person name="Valero-Jimenez C.A."/>
            <person name="Min B."/>
            <person name="Choi I.G."/>
            <person name="Lipzen A."/>
            <person name="Daum C.G."/>
            <person name="Aanen D.K."/>
            <person name="Tsang A."/>
            <person name="Henrissat B."/>
            <person name="Bilanenko E.N."/>
            <person name="de Vries R.P."/>
            <person name="van Kan J.A.L."/>
            <person name="Grigoriev I.V."/>
            <person name="Debets A.J.M."/>
        </authorList>
    </citation>
    <scope>NUCLEOTIDE SEQUENCE [LARGE SCALE GENOMIC DNA]</scope>
    <source>
        <strain evidence="2 3">F11</strain>
    </source>
</reference>